<gene>
    <name evidence="1" type="ORF">GARC_1589</name>
</gene>
<name>K6Y3L9_9ALTE</name>
<dbReference type="EMBL" id="BAEO01000018">
    <property type="protein sequence ID" value="GAC18561.1"/>
    <property type="molecule type" value="Genomic_DNA"/>
</dbReference>
<organism evidence="1 2">
    <name type="scientific">Paraglaciecola arctica BSs20135</name>
    <dbReference type="NCBI Taxonomy" id="493475"/>
    <lineage>
        <taxon>Bacteria</taxon>
        <taxon>Pseudomonadati</taxon>
        <taxon>Pseudomonadota</taxon>
        <taxon>Gammaproteobacteria</taxon>
        <taxon>Alteromonadales</taxon>
        <taxon>Alteromonadaceae</taxon>
        <taxon>Paraglaciecola</taxon>
    </lineage>
</organism>
<evidence type="ECO:0000313" key="1">
    <source>
        <dbReference type="EMBL" id="GAC18561.1"/>
    </source>
</evidence>
<protein>
    <submittedName>
        <fullName evidence="1">Uncharacterized protein</fullName>
    </submittedName>
</protein>
<evidence type="ECO:0000313" key="2">
    <source>
        <dbReference type="Proteomes" id="UP000006327"/>
    </source>
</evidence>
<dbReference type="Proteomes" id="UP000006327">
    <property type="component" value="Unassembled WGS sequence"/>
</dbReference>
<dbReference type="AlphaFoldDB" id="K6Y3L9"/>
<proteinExistence type="predicted"/>
<dbReference type="STRING" id="493475.GARC_1589"/>
<keyword evidence="2" id="KW-1185">Reference proteome</keyword>
<reference evidence="1 2" key="1">
    <citation type="journal article" date="2017" name="Antonie Van Leeuwenhoek">
        <title>Rhizobium rhizosphaerae sp. nov., a novel species isolated from rice rhizosphere.</title>
        <authorList>
            <person name="Zhao J.J."/>
            <person name="Zhang J."/>
            <person name="Zhang R.J."/>
            <person name="Zhang C.W."/>
            <person name="Yin H.Q."/>
            <person name="Zhang X.X."/>
        </authorList>
    </citation>
    <scope>NUCLEOTIDE SEQUENCE [LARGE SCALE GENOMIC DNA]</scope>
    <source>
        <strain evidence="1 2">BSs20135</strain>
    </source>
</reference>
<comment type="caution">
    <text evidence="1">The sequence shown here is derived from an EMBL/GenBank/DDBJ whole genome shotgun (WGS) entry which is preliminary data.</text>
</comment>
<accession>K6Y3L9</accession>
<sequence>MYGDFSIDSILPLFWWKFSKKQNLEGYLNINSDILSGQWI</sequence>